<proteinExistence type="predicted"/>
<feature type="domain" description="CBS" evidence="2">
    <location>
        <begin position="10"/>
        <end position="67"/>
    </location>
</feature>
<protein>
    <submittedName>
        <fullName evidence="3">Transcriptional regulator</fullName>
    </submittedName>
</protein>
<dbReference type="Pfam" id="PF00571">
    <property type="entry name" value="CBS"/>
    <property type="match status" value="2"/>
</dbReference>
<dbReference type="SUPFAM" id="SSF54631">
    <property type="entry name" value="CBS-domain pair"/>
    <property type="match status" value="1"/>
</dbReference>
<keyword evidence="1" id="KW-0129">CBS domain</keyword>
<comment type="caution">
    <text evidence="3">The sequence shown here is derived from an EMBL/GenBank/DDBJ whole genome shotgun (WGS) entry which is preliminary data.</text>
</comment>
<sequence>MIQNVFFFLKNKGEVKFLYDNLSISDGLKLMNEHGFTAMPVINKDGIYKGNISEGDFLWYLLNHSSITAEDLETIKIKELIRKDYMPAVRIDVDLKTLIERSLEQNYVPIVDDRGIFIGIVTRKSIIKYLMNHTMNEAIPYDSEWSTTFDARPSN</sequence>
<keyword evidence="4" id="KW-1185">Reference proteome</keyword>
<dbReference type="RefSeq" id="WP_087159173.1">
    <property type="nucleotide sequence ID" value="NZ_CALHAA010000034.1"/>
</dbReference>
<reference evidence="4" key="1">
    <citation type="submission" date="2017-04" db="EMBL/GenBank/DDBJ databases">
        <title>Function of individual gut microbiota members based on whole genome sequencing of pure cultures obtained from chicken caecum.</title>
        <authorList>
            <person name="Medvecky M."/>
            <person name="Cejkova D."/>
            <person name="Polansky O."/>
            <person name="Karasova D."/>
            <person name="Kubasova T."/>
            <person name="Cizek A."/>
            <person name="Rychlik I."/>
        </authorList>
    </citation>
    <scope>NUCLEOTIDE SEQUENCE [LARGE SCALE GENOMIC DNA]</scope>
    <source>
        <strain evidence="4">An178</strain>
    </source>
</reference>
<dbReference type="SMART" id="SM00116">
    <property type="entry name" value="CBS"/>
    <property type="match status" value="2"/>
</dbReference>
<gene>
    <name evidence="3" type="ORF">B5F14_09755</name>
</gene>
<evidence type="ECO:0000259" key="2">
    <source>
        <dbReference type="PROSITE" id="PS51371"/>
    </source>
</evidence>
<dbReference type="AlphaFoldDB" id="A0A1Y4LID2"/>
<evidence type="ECO:0000313" key="3">
    <source>
        <dbReference type="EMBL" id="OUP56453.1"/>
    </source>
</evidence>
<dbReference type="InterPro" id="IPR000644">
    <property type="entry name" value="CBS_dom"/>
</dbReference>
<dbReference type="EMBL" id="NFKM01000026">
    <property type="protein sequence ID" value="OUP56453.1"/>
    <property type="molecule type" value="Genomic_DNA"/>
</dbReference>
<dbReference type="PROSITE" id="PS51371">
    <property type="entry name" value="CBS"/>
    <property type="match status" value="1"/>
</dbReference>
<name>A0A1Y4LID2_9FIRM</name>
<accession>A0A1Y4LID2</accession>
<dbReference type="InterPro" id="IPR046342">
    <property type="entry name" value="CBS_dom_sf"/>
</dbReference>
<dbReference type="Proteomes" id="UP000195447">
    <property type="component" value="Unassembled WGS sequence"/>
</dbReference>
<dbReference type="Gene3D" id="3.10.580.10">
    <property type="entry name" value="CBS-domain"/>
    <property type="match status" value="1"/>
</dbReference>
<organism evidence="3 4">
    <name type="scientific">Faecalitalea cylindroides</name>
    <dbReference type="NCBI Taxonomy" id="39483"/>
    <lineage>
        <taxon>Bacteria</taxon>
        <taxon>Bacillati</taxon>
        <taxon>Bacillota</taxon>
        <taxon>Erysipelotrichia</taxon>
        <taxon>Erysipelotrichales</taxon>
        <taxon>Erysipelotrichaceae</taxon>
        <taxon>Faecalitalea</taxon>
    </lineage>
</organism>
<evidence type="ECO:0000313" key="4">
    <source>
        <dbReference type="Proteomes" id="UP000195447"/>
    </source>
</evidence>
<evidence type="ECO:0000256" key="1">
    <source>
        <dbReference type="PROSITE-ProRule" id="PRU00703"/>
    </source>
</evidence>